<organism evidence="3 4">
    <name type="scientific">Arthrobotrys musiformis</name>
    <dbReference type="NCBI Taxonomy" id="47236"/>
    <lineage>
        <taxon>Eukaryota</taxon>
        <taxon>Fungi</taxon>
        <taxon>Dikarya</taxon>
        <taxon>Ascomycota</taxon>
        <taxon>Pezizomycotina</taxon>
        <taxon>Orbiliomycetes</taxon>
        <taxon>Orbiliales</taxon>
        <taxon>Orbiliaceae</taxon>
        <taxon>Arthrobotrys</taxon>
    </lineage>
</organism>
<proteinExistence type="predicted"/>
<evidence type="ECO:0000313" key="4">
    <source>
        <dbReference type="Proteomes" id="UP001370758"/>
    </source>
</evidence>
<feature type="compositionally biased region" description="Low complexity" evidence="1">
    <location>
        <begin position="10"/>
        <end position="19"/>
    </location>
</feature>
<protein>
    <submittedName>
        <fullName evidence="3">Uncharacterized protein</fullName>
    </submittedName>
</protein>
<accession>A0AAV9WSC1</accession>
<keyword evidence="2" id="KW-0812">Transmembrane</keyword>
<dbReference type="EMBL" id="JAVHJL010000001">
    <property type="protein sequence ID" value="KAK6511186.1"/>
    <property type="molecule type" value="Genomic_DNA"/>
</dbReference>
<sequence length="364" mass="40134">MSYTSRRNRTGTAGRNTRTPSVPGTSNYAHLFGPEFNLEPMELDDGIPNPDRVAIEHERIFKILNDWLLAQRLRLLHQDHLRLPQMRCEARNREQLRIILKEAAVSNVNRAKMDGVMNNFAVQYCNFVRDRDAVEAQRLENEAEKARLVGAMGFKHLPGQARSLIRVCQTTVIVAIGNTFAFLAVIWSGTANLKASMAATKTAGIQLIVLGVLQIACVAFRCGFRIAAAFARNGRTRLPAAVYGRDGKYLSIWWDGFICLTIGGIIAFGGWMWTKGHRISRKRYERDRCSSMLYHNTAAGTVLPGAIIPQVHTFMTTDIHMGGYPRATRTGDVDIATTILAAAASTVADAVISTATALLESATA</sequence>
<feature type="transmembrane region" description="Helical" evidence="2">
    <location>
        <begin position="207"/>
        <end position="231"/>
    </location>
</feature>
<keyword evidence="2" id="KW-1133">Transmembrane helix</keyword>
<reference evidence="3 4" key="1">
    <citation type="submission" date="2023-08" db="EMBL/GenBank/DDBJ databases">
        <authorList>
            <person name="Palmer J.M."/>
        </authorList>
    </citation>
    <scope>NUCLEOTIDE SEQUENCE [LARGE SCALE GENOMIC DNA]</scope>
    <source>
        <strain evidence="3 4">TWF481</strain>
    </source>
</reference>
<comment type="caution">
    <text evidence="3">The sequence shown here is derived from an EMBL/GenBank/DDBJ whole genome shotgun (WGS) entry which is preliminary data.</text>
</comment>
<dbReference type="Proteomes" id="UP001370758">
    <property type="component" value="Unassembled WGS sequence"/>
</dbReference>
<feature type="region of interest" description="Disordered" evidence="1">
    <location>
        <begin position="1"/>
        <end position="26"/>
    </location>
</feature>
<gene>
    <name evidence="3" type="ORF">TWF481_000108</name>
</gene>
<evidence type="ECO:0000313" key="3">
    <source>
        <dbReference type="EMBL" id="KAK6511186.1"/>
    </source>
</evidence>
<feature type="transmembrane region" description="Helical" evidence="2">
    <location>
        <begin position="164"/>
        <end position="187"/>
    </location>
</feature>
<keyword evidence="2" id="KW-0472">Membrane</keyword>
<feature type="transmembrane region" description="Helical" evidence="2">
    <location>
        <begin position="252"/>
        <end position="273"/>
    </location>
</feature>
<evidence type="ECO:0000256" key="2">
    <source>
        <dbReference type="SAM" id="Phobius"/>
    </source>
</evidence>
<name>A0AAV9WSC1_9PEZI</name>
<dbReference type="AlphaFoldDB" id="A0AAV9WSC1"/>
<evidence type="ECO:0000256" key="1">
    <source>
        <dbReference type="SAM" id="MobiDB-lite"/>
    </source>
</evidence>
<keyword evidence="4" id="KW-1185">Reference proteome</keyword>